<evidence type="ECO:0000313" key="6">
    <source>
        <dbReference type="Proteomes" id="UP000293902"/>
    </source>
</evidence>
<keyword evidence="4" id="KW-0378">Hydrolase</keyword>
<evidence type="ECO:0000313" key="3">
    <source>
        <dbReference type="EMBL" id="QBH14083.1"/>
    </source>
</evidence>
<dbReference type="Proteomes" id="UP000293902">
    <property type="component" value="Chromosome"/>
</dbReference>
<feature type="region of interest" description="Disordered" evidence="1">
    <location>
        <begin position="357"/>
        <end position="378"/>
    </location>
</feature>
<accession>A0A328FAE9</accession>
<dbReference type="InterPro" id="IPR002711">
    <property type="entry name" value="HNH"/>
</dbReference>
<dbReference type="RefSeq" id="WP_111957251.1">
    <property type="nucleotide sequence ID" value="NZ_CP036313.1"/>
</dbReference>
<dbReference type="EMBL" id="CP036313">
    <property type="protein sequence ID" value="QBH14083.1"/>
    <property type="molecule type" value="Genomic_DNA"/>
</dbReference>
<evidence type="ECO:0000313" key="4">
    <source>
        <dbReference type="EMBL" id="RAM01644.1"/>
    </source>
</evidence>
<dbReference type="CDD" id="cd00085">
    <property type="entry name" value="HNHc"/>
    <property type="match status" value="1"/>
</dbReference>
<reference evidence="3 6" key="2">
    <citation type="submission" date="2019-02" db="EMBL/GenBank/DDBJ databases">
        <title>Complete genome sequence of Desulfobacter hydrogenophilus AcRS1.</title>
        <authorList>
            <person name="Marietou A."/>
            <person name="Lund M.B."/>
            <person name="Marshall I.P.G."/>
            <person name="Schreiber L."/>
            <person name="Jorgensen B."/>
        </authorList>
    </citation>
    <scope>NUCLEOTIDE SEQUENCE [LARGE SCALE GENOMIC DNA]</scope>
    <source>
        <strain evidence="3 6">AcRS1</strain>
    </source>
</reference>
<evidence type="ECO:0000313" key="5">
    <source>
        <dbReference type="Proteomes" id="UP000248798"/>
    </source>
</evidence>
<protein>
    <submittedName>
        <fullName evidence="4">Restriction endonuclease</fullName>
    </submittedName>
</protein>
<dbReference type="Pfam" id="PF14239">
    <property type="entry name" value="RRXRR"/>
    <property type="match status" value="2"/>
</dbReference>
<dbReference type="InterPro" id="IPR052892">
    <property type="entry name" value="NA-targeting_endonuclease"/>
</dbReference>
<feature type="compositionally biased region" description="Basic residues" evidence="1">
    <location>
        <begin position="365"/>
        <end position="378"/>
    </location>
</feature>
<dbReference type="PANTHER" id="PTHR33877:SF2">
    <property type="entry name" value="OS07G0170200 PROTEIN"/>
    <property type="match status" value="1"/>
</dbReference>
<dbReference type="PANTHER" id="PTHR33877">
    <property type="entry name" value="SLL1193 PROTEIN"/>
    <property type="match status" value="1"/>
</dbReference>
<dbReference type="EMBL" id="QLNI01000024">
    <property type="protein sequence ID" value="RAM01644.1"/>
    <property type="molecule type" value="Genomic_DNA"/>
</dbReference>
<feature type="domain" description="HNH nuclease" evidence="2">
    <location>
        <begin position="217"/>
        <end position="267"/>
    </location>
</feature>
<gene>
    <name evidence="4" type="ORF">DO021_12760</name>
    <name evidence="3" type="ORF">EYB58_14825</name>
</gene>
<keyword evidence="4" id="KW-0255">Endonuclease</keyword>
<evidence type="ECO:0000256" key="1">
    <source>
        <dbReference type="SAM" id="MobiDB-lite"/>
    </source>
</evidence>
<organism evidence="4 5">
    <name type="scientific">Desulfobacter hydrogenophilus</name>
    <dbReference type="NCBI Taxonomy" id="2291"/>
    <lineage>
        <taxon>Bacteria</taxon>
        <taxon>Pseudomonadati</taxon>
        <taxon>Thermodesulfobacteriota</taxon>
        <taxon>Desulfobacteria</taxon>
        <taxon>Desulfobacterales</taxon>
        <taxon>Desulfobacteraceae</taxon>
        <taxon>Desulfobacter</taxon>
    </lineage>
</organism>
<dbReference type="GO" id="GO:0003676">
    <property type="term" value="F:nucleic acid binding"/>
    <property type="evidence" value="ECO:0007669"/>
    <property type="project" value="InterPro"/>
</dbReference>
<sequence length="469" mass="53377">MKVYVKSQSGKWLMPTNPANARILLKKGKARVIQRTPFAIQLLYETTEHIQPVTVGIDDGGIHVGIAAVSHGQSLFQQEVVLRSDIKSKLDTRRQYRRSRRHRKTRYRKPRFLNRKQSIPTCKVCGKNAPASKVICRACLRKAEGVHQKYAGIQKKAFRIPPSIKAKKEAIIRVVRQIPLPISNIILEDVYFDFQAMENPGISGKQYQHGDLLYHKNFKQACWVRDKFKCRVCGAESKLQCHHIKPRADGGTNKLSNLMTLCEGCHEKHHKDGLKLPKQKSAFYISAAHVQQGKNYLQAELSRIAPLRTTFGYITAHHRNKAGIEKSHVNDAVLIADKQASPLDRQIQTKHVQLRKRSLHEATARKGRKAPNRTQKRNKKNVFTLKGFNRWDTVQYKGRVGFISGFTGTSSCRIVDIKGNYIKNPEKKYTQVNLREVRKIHENRSIVSYYANSSPTFAIAQEGDSLAGS</sequence>
<dbReference type="GO" id="GO:0008270">
    <property type="term" value="F:zinc ion binding"/>
    <property type="evidence" value="ECO:0007669"/>
    <property type="project" value="InterPro"/>
</dbReference>
<dbReference type="Pfam" id="PF01844">
    <property type="entry name" value="HNH"/>
    <property type="match status" value="1"/>
</dbReference>
<dbReference type="Gene3D" id="1.10.30.50">
    <property type="match status" value="1"/>
</dbReference>
<dbReference type="OrthoDB" id="5412074at2"/>
<dbReference type="Proteomes" id="UP000248798">
    <property type="component" value="Unassembled WGS sequence"/>
</dbReference>
<reference evidence="4 5" key="1">
    <citation type="submission" date="2018-06" db="EMBL/GenBank/DDBJ databases">
        <title>Complete Genome Sequence of Desulfobacter hydrogenophilus (DSM3380).</title>
        <authorList>
            <person name="Marietou A."/>
            <person name="Schreiber L."/>
            <person name="Marshall I."/>
            <person name="Jorgensen B."/>
        </authorList>
    </citation>
    <scope>NUCLEOTIDE SEQUENCE [LARGE SCALE GENOMIC DNA]</scope>
    <source>
        <strain evidence="4 5">DSM 3380</strain>
    </source>
</reference>
<dbReference type="InterPro" id="IPR003615">
    <property type="entry name" value="HNH_nuc"/>
</dbReference>
<name>A0A328FAE9_9BACT</name>
<proteinExistence type="predicted"/>
<dbReference type="AlphaFoldDB" id="A0A328FAE9"/>
<dbReference type="GO" id="GO:0004519">
    <property type="term" value="F:endonuclease activity"/>
    <property type="evidence" value="ECO:0007669"/>
    <property type="project" value="UniProtKB-KW"/>
</dbReference>
<dbReference type="InterPro" id="IPR025938">
    <property type="entry name" value="RRXRR_dom"/>
</dbReference>
<evidence type="ECO:0000259" key="2">
    <source>
        <dbReference type="SMART" id="SM00507"/>
    </source>
</evidence>
<keyword evidence="6" id="KW-1185">Reference proteome</keyword>
<dbReference type="SMART" id="SM00507">
    <property type="entry name" value="HNHc"/>
    <property type="match status" value="1"/>
</dbReference>
<keyword evidence="4" id="KW-0540">Nuclease</keyword>